<dbReference type="AlphaFoldDB" id="A0A2I1IKN7"/>
<accession>A0A2I1IKN7</accession>
<dbReference type="PANTHER" id="PTHR11054">
    <property type="entry name" value="6-PHOSPHOGLUCONOLACTONASE"/>
    <property type="match status" value="1"/>
</dbReference>
<comment type="caution">
    <text evidence="9">The sequence shown here is derived from an EMBL/GenBank/DDBJ whole genome shotgun (WGS) entry which is preliminary data.</text>
</comment>
<comment type="catalytic activity">
    <reaction evidence="1 7">
        <text>6-phospho-D-glucono-1,5-lactone + H2O = 6-phospho-D-gluconate + H(+)</text>
        <dbReference type="Rhea" id="RHEA:12556"/>
        <dbReference type="ChEBI" id="CHEBI:15377"/>
        <dbReference type="ChEBI" id="CHEBI:15378"/>
        <dbReference type="ChEBI" id="CHEBI:57955"/>
        <dbReference type="ChEBI" id="CHEBI:58759"/>
        <dbReference type="EC" id="3.1.1.31"/>
    </reaction>
</comment>
<evidence type="ECO:0000259" key="8">
    <source>
        <dbReference type="Pfam" id="PF01182"/>
    </source>
</evidence>
<dbReference type="Proteomes" id="UP000235122">
    <property type="component" value="Unassembled WGS sequence"/>
</dbReference>
<evidence type="ECO:0000256" key="6">
    <source>
        <dbReference type="ARBA" id="ARBA00020337"/>
    </source>
</evidence>
<dbReference type="InterPro" id="IPR005900">
    <property type="entry name" value="6-phosphogluconolactonase_DevB"/>
</dbReference>
<dbReference type="GO" id="GO:0005975">
    <property type="term" value="P:carbohydrate metabolic process"/>
    <property type="evidence" value="ECO:0007669"/>
    <property type="project" value="UniProtKB-UniRule"/>
</dbReference>
<dbReference type="STRING" id="33007.HMPREF3198_01987"/>
<comment type="pathway">
    <text evidence="3 7">Carbohydrate degradation; pentose phosphate pathway; D-ribulose 5-phosphate from D-glucose 6-phosphate (oxidative stage): step 2/3.</text>
</comment>
<comment type="function">
    <text evidence="2 7">Hydrolysis of 6-phosphogluconolactone to 6-phosphogluconate.</text>
</comment>
<dbReference type="InterPro" id="IPR037171">
    <property type="entry name" value="NagB/RpiA_transferase-like"/>
</dbReference>
<dbReference type="SUPFAM" id="SSF100950">
    <property type="entry name" value="NagB/RpiA/CoA transferase-like"/>
    <property type="match status" value="1"/>
</dbReference>
<sequence>MLVPSKTIVYATRNILARASAARIVLALSDLLASKEAVHVGIAGGFVSNHVLKEVARFPLSADLDWSGLHVWWVDERFVGSDRSERNDAQALAALDGIWDSAHFHRIGSANDFSTATEAAKAYQAELEAELTPSFDLAILGMGPDGHVASIFPSRPAGEQSAYAVFDSPKPPAIRVTVSMGLLRACKKRFIILSGEEKSTAFAKAIAAGISSEKCPAAALNMSGTYWLTDLAAAGN</sequence>
<protein>
    <recommendedName>
        <fullName evidence="6 7">6-phosphogluconolactonase</fullName>
        <shortName evidence="7">6PGL</shortName>
        <ecNumber evidence="5 7">3.1.1.31</ecNumber>
    </recommendedName>
</protein>
<keyword evidence="10" id="KW-1185">Reference proteome</keyword>
<dbReference type="Gene3D" id="3.40.50.1360">
    <property type="match status" value="1"/>
</dbReference>
<dbReference type="EC" id="3.1.1.31" evidence="5 7"/>
<dbReference type="InterPro" id="IPR039104">
    <property type="entry name" value="6PGL"/>
</dbReference>
<dbReference type="PANTHER" id="PTHR11054:SF0">
    <property type="entry name" value="6-PHOSPHOGLUCONOLACTONASE"/>
    <property type="match status" value="1"/>
</dbReference>
<evidence type="ECO:0000256" key="5">
    <source>
        <dbReference type="ARBA" id="ARBA00013198"/>
    </source>
</evidence>
<feature type="domain" description="Glucosamine/galactosamine-6-phosphate isomerase" evidence="8">
    <location>
        <begin position="14"/>
        <end position="222"/>
    </location>
</feature>
<dbReference type="GO" id="GO:0006098">
    <property type="term" value="P:pentose-phosphate shunt"/>
    <property type="evidence" value="ECO:0007669"/>
    <property type="project" value="UniProtKB-UniPathway"/>
</dbReference>
<gene>
    <name evidence="7 9" type="primary">pgl</name>
    <name evidence="9" type="ORF">CYJ19_10790</name>
</gene>
<dbReference type="NCBIfam" id="TIGR01198">
    <property type="entry name" value="pgl"/>
    <property type="match status" value="1"/>
</dbReference>
<evidence type="ECO:0000256" key="2">
    <source>
        <dbReference type="ARBA" id="ARBA00002681"/>
    </source>
</evidence>
<dbReference type="Pfam" id="PF01182">
    <property type="entry name" value="Glucosamine_iso"/>
    <property type="match status" value="1"/>
</dbReference>
<dbReference type="CDD" id="cd01400">
    <property type="entry name" value="6PGL"/>
    <property type="match status" value="1"/>
</dbReference>
<evidence type="ECO:0000256" key="4">
    <source>
        <dbReference type="ARBA" id="ARBA00010662"/>
    </source>
</evidence>
<evidence type="ECO:0000256" key="1">
    <source>
        <dbReference type="ARBA" id="ARBA00000832"/>
    </source>
</evidence>
<evidence type="ECO:0000256" key="7">
    <source>
        <dbReference type="RuleBase" id="RU365095"/>
    </source>
</evidence>
<evidence type="ECO:0000313" key="10">
    <source>
        <dbReference type="Proteomes" id="UP000235122"/>
    </source>
</evidence>
<reference evidence="9 10" key="1">
    <citation type="submission" date="2017-12" db="EMBL/GenBank/DDBJ databases">
        <title>Phylogenetic diversity of female urinary microbiome.</title>
        <authorList>
            <person name="Thomas-White K."/>
            <person name="Wolfe A.J."/>
        </authorList>
    </citation>
    <scope>NUCLEOTIDE SEQUENCE [LARGE SCALE GENOMIC DNA]</scope>
    <source>
        <strain evidence="9 10">UMB0402</strain>
    </source>
</reference>
<dbReference type="UniPathway" id="UPA00115">
    <property type="reaction ID" value="UER00409"/>
</dbReference>
<evidence type="ECO:0000256" key="3">
    <source>
        <dbReference type="ARBA" id="ARBA00004961"/>
    </source>
</evidence>
<dbReference type="InterPro" id="IPR006148">
    <property type="entry name" value="Glc/Gal-6P_isomerase"/>
</dbReference>
<evidence type="ECO:0000313" key="9">
    <source>
        <dbReference type="EMBL" id="PKY71691.1"/>
    </source>
</evidence>
<comment type="similarity">
    <text evidence="4 7">Belongs to the glucosamine/galactosamine-6-phosphate isomerase family. 6-phosphogluconolactonase subfamily.</text>
</comment>
<keyword evidence="7" id="KW-0378">Hydrolase</keyword>
<dbReference type="GO" id="GO:0017057">
    <property type="term" value="F:6-phosphogluconolactonase activity"/>
    <property type="evidence" value="ECO:0007669"/>
    <property type="project" value="UniProtKB-UniRule"/>
</dbReference>
<organism evidence="9 10">
    <name type="scientific">Winkia neuii</name>
    <dbReference type="NCBI Taxonomy" id="33007"/>
    <lineage>
        <taxon>Bacteria</taxon>
        <taxon>Bacillati</taxon>
        <taxon>Actinomycetota</taxon>
        <taxon>Actinomycetes</taxon>
        <taxon>Actinomycetales</taxon>
        <taxon>Actinomycetaceae</taxon>
        <taxon>Winkia</taxon>
    </lineage>
</organism>
<proteinExistence type="inferred from homology"/>
<name>A0A2I1IKN7_9ACTO</name>
<dbReference type="EMBL" id="PKKO01000006">
    <property type="protein sequence ID" value="PKY71691.1"/>
    <property type="molecule type" value="Genomic_DNA"/>
</dbReference>